<dbReference type="CDD" id="cd07043">
    <property type="entry name" value="STAS_anti-anti-sigma_factors"/>
    <property type="match status" value="1"/>
</dbReference>
<keyword evidence="5" id="KW-1185">Reference proteome</keyword>
<reference evidence="4 5" key="1">
    <citation type="submission" date="2020-08" db="EMBL/GenBank/DDBJ databases">
        <title>Sequencing the genomes of 1000 actinobacteria strains.</title>
        <authorList>
            <person name="Klenk H.-P."/>
        </authorList>
    </citation>
    <scope>NUCLEOTIDE SEQUENCE [LARGE SCALE GENOMIC DNA]</scope>
    <source>
        <strain evidence="4 5">DSM 45507</strain>
    </source>
</reference>
<name>A0A7W9LE74_9ACTN</name>
<evidence type="ECO:0000313" key="5">
    <source>
        <dbReference type="Proteomes" id="UP000579153"/>
    </source>
</evidence>
<dbReference type="InterPro" id="IPR002645">
    <property type="entry name" value="STAS_dom"/>
</dbReference>
<gene>
    <name evidence="4" type="ORF">HD596_007307</name>
</gene>
<comment type="caution">
    <text evidence="4">The sequence shown here is derived from an EMBL/GenBank/DDBJ whole genome shotgun (WGS) entry which is preliminary data.</text>
</comment>
<dbReference type="RefSeq" id="WP_185073994.1">
    <property type="nucleotide sequence ID" value="NZ_JACHMB010000001.1"/>
</dbReference>
<dbReference type="PANTHER" id="PTHR33495">
    <property type="entry name" value="ANTI-SIGMA FACTOR ANTAGONIST TM_1081-RELATED-RELATED"/>
    <property type="match status" value="1"/>
</dbReference>
<dbReference type="Gene3D" id="3.30.750.24">
    <property type="entry name" value="STAS domain"/>
    <property type="match status" value="1"/>
</dbReference>
<dbReference type="AlphaFoldDB" id="A0A7W9LE74"/>
<evidence type="ECO:0000256" key="2">
    <source>
        <dbReference type="RuleBase" id="RU003749"/>
    </source>
</evidence>
<evidence type="ECO:0000313" key="4">
    <source>
        <dbReference type="EMBL" id="MBB5780551.1"/>
    </source>
</evidence>
<organism evidence="4 5">
    <name type="scientific">Nonomuraea jabiensis</name>
    <dbReference type="NCBI Taxonomy" id="882448"/>
    <lineage>
        <taxon>Bacteria</taxon>
        <taxon>Bacillati</taxon>
        <taxon>Actinomycetota</taxon>
        <taxon>Actinomycetes</taxon>
        <taxon>Streptosporangiales</taxon>
        <taxon>Streptosporangiaceae</taxon>
        <taxon>Nonomuraea</taxon>
    </lineage>
</organism>
<dbReference type="PROSITE" id="PS50801">
    <property type="entry name" value="STAS"/>
    <property type="match status" value="1"/>
</dbReference>
<dbReference type="InterPro" id="IPR036513">
    <property type="entry name" value="STAS_dom_sf"/>
</dbReference>
<proteinExistence type="inferred from homology"/>
<dbReference type="InterPro" id="IPR003658">
    <property type="entry name" value="Anti-sigma_ant"/>
</dbReference>
<dbReference type="EMBL" id="JACHMB010000001">
    <property type="protein sequence ID" value="MBB5780551.1"/>
    <property type="molecule type" value="Genomic_DNA"/>
</dbReference>
<dbReference type="SUPFAM" id="SSF52091">
    <property type="entry name" value="SpoIIaa-like"/>
    <property type="match status" value="1"/>
</dbReference>
<dbReference type="PANTHER" id="PTHR33495:SF2">
    <property type="entry name" value="ANTI-SIGMA FACTOR ANTAGONIST TM_1081-RELATED"/>
    <property type="match status" value="1"/>
</dbReference>
<sequence length="116" mass="12306">MPRLRLAHQQLPGVTVIAVIGEMDAANRAQLEAYIAEVQPAPPGRLVFDLSEVPFMDSSGLHVLLTCATNCLKDGGAVHLAAVQRMPARLFELTGVMVHVPVHDTVESAITAALAS</sequence>
<dbReference type="Pfam" id="PF01740">
    <property type="entry name" value="STAS"/>
    <property type="match status" value="1"/>
</dbReference>
<evidence type="ECO:0000259" key="3">
    <source>
        <dbReference type="PROSITE" id="PS50801"/>
    </source>
</evidence>
<comment type="similarity">
    <text evidence="1 2">Belongs to the anti-sigma-factor antagonist family.</text>
</comment>
<dbReference type="GO" id="GO:0043856">
    <property type="term" value="F:anti-sigma factor antagonist activity"/>
    <property type="evidence" value="ECO:0007669"/>
    <property type="project" value="InterPro"/>
</dbReference>
<protein>
    <recommendedName>
        <fullName evidence="2">Anti-sigma factor antagonist</fullName>
    </recommendedName>
</protein>
<feature type="domain" description="STAS" evidence="3">
    <location>
        <begin position="4"/>
        <end position="113"/>
    </location>
</feature>
<evidence type="ECO:0000256" key="1">
    <source>
        <dbReference type="ARBA" id="ARBA00009013"/>
    </source>
</evidence>
<accession>A0A7W9LE74</accession>
<dbReference type="NCBIfam" id="TIGR00377">
    <property type="entry name" value="ant_ant_sig"/>
    <property type="match status" value="1"/>
</dbReference>
<dbReference type="Proteomes" id="UP000579153">
    <property type="component" value="Unassembled WGS sequence"/>
</dbReference>